<dbReference type="EMBL" id="JAPTMU010000001">
    <property type="protein sequence ID" value="KAJ4948470.1"/>
    <property type="molecule type" value="Genomic_DNA"/>
</dbReference>
<organism evidence="1 2">
    <name type="scientific">Pogonophryne albipinna</name>
    <dbReference type="NCBI Taxonomy" id="1090488"/>
    <lineage>
        <taxon>Eukaryota</taxon>
        <taxon>Metazoa</taxon>
        <taxon>Chordata</taxon>
        <taxon>Craniata</taxon>
        <taxon>Vertebrata</taxon>
        <taxon>Euteleostomi</taxon>
        <taxon>Actinopterygii</taxon>
        <taxon>Neopterygii</taxon>
        <taxon>Teleostei</taxon>
        <taxon>Neoteleostei</taxon>
        <taxon>Acanthomorphata</taxon>
        <taxon>Eupercaria</taxon>
        <taxon>Perciformes</taxon>
        <taxon>Notothenioidei</taxon>
        <taxon>Pogonophryne</taxon>
    </lineage>
</organism>
<proteinExistence type="predicted"/>
<evidence type="ECO:0000313" key="2">
    <source>
        <dbReference type="Proteomes" id="UP001219934"/>
    </source>
</evidence>
<dbReference type="Proteomes" id="UP001219934">
    <property type="component" value="Unassembled WGS sequence"/>
</dbReference>
<keyword evidence="2" id="KW-1185">Reference proteome</keyword>
<sequence length="273" mass="30538">MSGRLSGVQARRKEASPHSLYVHCCNLDLVLQEVAREQLFESLFGCEDVIVNILGLCPTRWCVRSKAIQRCCTSYSVLLATLKSLKEDRSVRGDTRAKVAGLHKQALKGKTLFSLRACEALFGPCEAVAKTLQSKKAIALGAIECVNLLMERISALRVDDGVAGMINEVKESATRNGQKKPDENEYWVSKTPARYRQTREAESLQQATYDVRWRTEFYEAVDLVHSELSRRFDQDRMRVAAFREKIAIDAANGKPVAVLDAEALKLPTGFDLQ</sequence>
<protein>
    <submittedName>
        <fullName evidence="1">Uncharacterized protein</fullName>
    </submittedName>
</protein>
<comment type="caution">
    <text evidence="1">The sequence shown here is derived from an EMBL/GenBank/DDBJ whole genome shotgun (WGS) entry which is preliminary data.</text>
</comment>
<gene>
    <name evidence="1" type="ORF">JOQ06_020004</name>
</gene>
<evidence type="ECO:0000313" key="1">
    <source>
        <dbReference type="EMBL" id="KAJ4948470.1"/>
    </source>
</evidence>
<reference evidence="1" key="1">
    <citation type="submission" date="2022-11" db="EMBL/GenBank/DDBJ databases">
        <title>Chromosome-level genome of Pogonophryne albipinna.</title>
        <authorList>
            <person name="Jo E."/>
        </authorList>
    </citation>
    <scope>NUCLEOTIDE SEQUENCE</scope>
    <source>
        <strain evidence="1">SGF0006</strain>
        <tissue evidence="1">Muscle</tissue>
    </source>
</reference>
<accession>A0AAD6FU36</accession>
<name>A0AAD6FU36_9TELE</name>
<dbReference type="AlphaFoldDB" id="A0AAD6FU36"/>